<keyword evidence="2" id="KW-1185">Reference proteome</keyword>
<keyword evidence="1" id="KW-0808">Transferase</keyword>
<evidence type="ECO:0000313" key="1">
    <source>
        <dbReference type="EMBL" id="KAI0058601.1"/>
    </source>
</evidence>
<dbReference type="EMBL" id="MU277233">
    <property type="protein sequence ID" value="KAI0058601.1"/>
    <property type="molecule type" value="Genomic_DNA"/>
</dbReference>
<dbReference type="Proteomes" id="UP000814140">
    <property type="component" value="Unassembled WGS sequence"/>
</dbReference>
<gene>
    <name evidence="1" type="ORF">BV25DRAFT_1829833</name>
</gene>
<reference evidence="1" key="2">
    <citation type="journal article" date="2022" name="New Phytol.">
        <title>Evolutionary transition to the ectomycorrhizal habit in the genomes of a hyperdiverse lineage of mushroom-forming fungi.</title>
        <authorList>
            <person name="Looney B."/>
            <person name="Miyauchi S."/>
            <person name="Morin E."/>
            <person name="Drula E."/>
            <person name="Courty P.E."/>
            <person name="Kohler A."/>
            <person name="Kuo A."/>
            <person name="LaButti K."/>
            <person name="Pangilinan J."/>
            <person name="Lipzen A."/>
            <person name="Riley R."/>
            <person name="Andreopoulos W."/>
            <person name="He G."/>
            <person name="Johnson J."/>
            <person name="Nolan M."/>
            <person name="Tritt A."/>
            <person name="Barry K.W."/>
            <person name="Grigoriev I.V."/>
            <person name="Nagy L.G."/>
            <person name="Hibbett D."/>
            <person name="Henrissat B."/>
            <person name="Matheny P.B."/>
            <person name="Labbe J."/>
            <person name="Martin F.M."/>
        </authorList>
    </citation>
    <scope>NUCLEOTIDE SEQUENCE</scope>
    <source>
        <strain evidence="1">HHB10654</strain>
    </source>
</reference>
<comment type="caution">
    <text evidence="1">The sequence shown here is derived from an EMBL/GenBank/DDBJ whole genome shotgun (WGS) entry which is preliminary data.</text>
</comment>
<accession>A0ACB8SRS0</accession>
<reference evidence="1" key="1">
    <citation type="submission" date="2021-03" db="EMBL/GenBank/DDBJ databases">
        <authorList>
            <consortium name="DOE Joint Genome Institute"/>
            <person name="Ahrendt S."/>
            <person name="Looney B.P."/>
            <person name="Miyauchi S."/>
            <person name="Morin E."/>
            <person name="Drula E."/>
            <person name="Courty P.E."/>
            <person name="Chicoki N."/>
            <person name="Fauchery L."/>
            <person name="Kohler A."/>
            <person name="Kuo A."/>
            <person name="Labutti K."/>
            <person name="Pangilinan J."/>
            <person name="Lipzen A."/>
            <person name="Riley R."/>
            <person name="Andreopoulos W."/>
            <person name="He G."/>
            <person name="Johnson J."/>
            <person name="Barry K.W."/>
            <person name="Grigoriev I.V."/>
            <person name="Nagy L."/>
            <person name="Hibbett D."/>
            <person name="Henrissat B."/>
            <person name="Matheny P.B."/>
            <person name="Labbe J."/>
            <person name="Martin F."/>
        </authorList>
    </citation>
    <scope>NUCLEOTIDE SEQUENCE</scope>
    <source>
        <strain evidence="1">HHB10654</strain>
    </source>
</reference>
<proteinExistence type="predicted"/>
<evidence type="ECO:0000313" key="2">
    <source>
        <dbReference type="Proteomes" id="UP000814140"/>
    </source>
</evidence>
<organism evidence="1 2">
    <name type="scientific">Artomyces pyxidatus</name>
    <dbReference type="NCBI Taxonomy" id="48021"/>
    <lineage>
        <taxon>Eukaryota</taxon>
        <taxon>Fungi</taxon>
        <taxon>Dikarya</taxon>
        <taxon>Basidiomycota</taxon>
        <taxon>Agaricomycotina</taxon>
        <taxon>Agaricomycetes</taxon>
        <taxon>Russulales</taxon>
        <taxon>Auriscalpiaceae</taxon>
        <taxon>Artomyces</taxon>
    </lineage>
</organism>
<sequence length="261" mass="29826">MDRAAREVMQEYKDVVLGFGESDEYSLLLRKSTVLYNRRHAKILTTLASFFTSSYVMHWSEYFPEMPLKYPPSFDARIVLYPSAREVKDYFSWRQADTHINNLYNTVFWALVQQGGQTTKQAHETLRGTISSQKHEMLFSRFNINYTALPVRFRKGSVLIREAIPDEVSIDATALESKHEKSCEQNLISQQISASDDTALSEPGKLEQSSPGAKGPSIAKAKAKSKKRSQRTQIVLLHCDIIGDVFWDDRPYLVDETSTDE</sequence>
<name>A0ACB8SRS0_9AGAM</name>
<keyword evidence="1" id="KW-0548">Nucleotidyltransferase</keyword>
<protein>
    <submittedName>
        <fullName evidence="1">tRNAHis guanylyltransferase</fullName>
    </submittedName>
</protein>